<reference evidence="1" key="1">
    <citation type="submission" date="2020-06" db="EMBL/GenBank/DDBJ databases">
        <title>Paenibacillus sp. nov., isolated from soil.</title>
        <authorList>
            <person name="Seo Y.L."/>
        </authorList>
    </citation>
    <scope>NUCLEOTIDE SEQUENCE [LARGE SCALE GENOMIC DNA]</scope>
    <source>
        <strain evidence="1">JW14</strain>
    </source>
</reference>
<dbReference type="RefSeq" id="WP_175374717.1">
    <property type="nucleotide sequence ID" value="NZ_JABWCS010000221.1"/>
</dbReference>
<comment type="caution">
    <text evidence="1">The sequence shown here is derived from an EMBL/GenBank/DDBJ whole genome shotgun (WGS) entry which is preliminary data.</text>
</comment>
<proteinExistence type="predicted"/>
<organism evidence="1 2">
    <name type="scientific">Paenibacillus agri</name>
    <dbReference type="NCBI Taxonomy" id="2744309"/>
    <lineage>
        <taxon>Bacteria</taxon>
        <taxon>Bacillati</taxon>
        <taxon>Bacillota</taxon>
        <taxon>Bacilli</taxon>
        <taxon>Bacillales</taxon>
        <taxon>Paenibacillaceae</taxon>
        <taxon>Paenibacillus</taxon>
    </lineage>
</organism>
<name>A0A850EXV1_9BACL</name>
<dbReference type="Pfam" id="PF13027">
    <property type="entry name" value="DUF3888"/>
    <property type="match status" value="1"/>
</dbReference>
<evidence type="ECO:0000313" key="2">
    <source>
        <dbReference type="Proteomes" id="UP000564806"/>
    </source>
</evidence>
<accession>A0A850EXV1</accession>
<dbReference type="InterPro" id="IPR024984">
    <property type="entry name" value="DUF3888"/>
</dbReference>
<keyword evidence="2" id="KW-1185">Reference proteome</keyword>
<dbReference type="AlphaFoldDB" id="A0A850EXV1"/>
<evidence type="ECO:0000313" key="1">
    <source>
        <dbReference type="EMBL" id="NUU64404.1"/>
    </source>
</evidence>
<dbReference type="EMBL" id="JABWCS010000221">
    <property type="protein sequence ID" value="NUU64404.1"/>
    <property type="molecule type" value="Genomic_DNA"/>
</dbReference>
<protein>
    <submittedName>
        <fullName evidence="1">DUF3888 domain-containing protein</fullName>
    </submittedName>
</protein>
<dbReference type="Proteomes" id="UP000564806">
    <property type="component" value="Unassembled WGS sequence"/>
</dbReference>
<sequence>MRFIHIMILVVSMGITQTSYCYAVGEQPTEDSRELQLQDMLVLQLLPYMDEKLAEVYSNTLTAPPVLYPYYVDVTHTERVNGFRGFNFLITLDATPVVGPHIPVGEDVFTYQVSPFGVKLKKFEHLKGPNPHEFPPNYKDLLK</sequence>
<gene>
    <name evidence="1" type="ORF">HPT30_29025</name>
</gene>